<proteinExistence type="predicted"/>
<accession>A0A9D1ZWI2</accession>
<comment type="caution">
    <text evidence="1">The sequence shown here is derived from an EMBL/GenBank/DDBJ whole genome shotgun (WGS) entry which is preliminary data.</text>
</comment>
<dbReference type="AlphaFoldDB" id="A0A9D1ZWI2"/>
<dbReference type="EMBL" id="DXCQ01000050">
    <property type="protein sequence ID" value="HIY97115.1"/>
    <property type="molecule type" value="Genomic_DNA"/>
</dbReference>
<gene>
    <name evidence="1" type="ORF">H9729_05445</name>
</gene>
<protein>
    <submittedName>
        <fullName evidence="1">Uncharacterized protein</fullName>
    </submittedName>
</protein>
<evidence type="ECO:0000313" key="1">
    <source>
        <dbReference type="EMBL" id="HIY97115.1"/>
    </source>
</evidence>
<sequence>MRIHFSAERLCALKLGGALAGYLGETEKFADIGGAPVLAEFLPADGDLLPLSFFIDDSFFARPPACADVYRYGFGADVHVRFSPREGRMRAAAQRRFGDTLATVFYCGKAQLALENGKTFELHDLPDADGYELREEFIGKERFFCVLCRGKRQTLCLYGENLREAFCDRVSGYECGDTLKTKLEFADIAGHTAVRTYRAENGALLPQGCEVRAREGFSPDQLHEKLLPFALFQEIAAGGDPSPYLAPALEDRKELLKEYLGEFCGVYLPKEIFYLVHGQKNAAGLIYRRAQNAFDVKFFETESAGGKITNILPVE</sequence>
<reference evidence="1" key="2">
    <citation type="submission" date="2021-04" db="EMBL/GenBank/DDBJ databases">
        <authorList>
            <person name="Gilroy R."/>
        </authorList>
    </citation>
    <scope>NUCLEOTIDE SEQUENCE</scope>
    <source>
        <strain evidence="1">1345</strain>
    </source>
</reference>
<organism evidence="1 2">
    <name type="scientific">Candidatus Borkfalkia excrementigallinarum</name>
    <dbReference type="NCBI Taxonomy" id="2838506"/>
    <lineage>
        <taxon>Bacteria</taxon>
        <taxon>Bacillati</taxon>
        <taxon>Bacillota</taxon>
        <taxon>Clostridia</taxon>
        <taxon>Christensenellales</taxon>
        <taxon>Christensenellaceae</taxon>
        <taxon>Candidatus Borkfalkia</taxon>
    </lineage>
</organism>
<reference evidence="1" key="1">
    <citation type="journal article" date="2021" name="PeerJ">
        <title>Extensive microbial diversity within the chicken gut microbiome revealed by metagenomics and culture.</title>
        <authorList>
            <person name="Gilroy R."/>
            <person name="Ravi A."/>
            <person name="Getino M."/>
            <person name="Pursley I."/>
            <person name="Horton D.L."/>
            <person name="Alikhan N.F."/>
            <person name="Baker D."/>
            <person name="Gharbi K."/>
            <person name="Hall N."/>
            <person name="Watson M."/>
            <person name="Adriaenssens E.M."/>
            <person name="Foster-Nyarko E."/>
            <person name="Jarju S."/>
            <person name="Secka A."/>
            <person name="Antonio M."/>
            <person name="Oren A."/>
            <person name="Chaudhuri R.R."/>
            <person name="La Ragione R."/>
            <person name="Hildebrand F."/>
            <person name="Pallen M.J."/>
        </authorList>
    </citation>
    <scope>NUCLEOTIDE SEQUENCE</scope>
    <source>
        <strain evidence="1">1345</strain>
    </source>
</reference>
<dbReference type="Proteomes" id="UP000886750">
    <property type="component" value="Unassembled WGS sequence"/>
</dbReference>
<name>A0A9D1ZWI2_9FIRM</name>
<evidence type="ECO:0000313" key="2">
    <source>
        <dbReference type="Proteomes" id="UP000886750"/>
    </source>
</evidence>